<feature type="compositionally biased region" description="Polar residues" evidence="8">
    <location>
        <begin position="86"/>
        <end position="95"/>
    </location>
</feature>
<keyword evidence="2" id="KW-0479">Metal-binding</keyword>
<dbReference type="InterPro" id="IPR007219">
    <property type="entry name" value="XnlR_reg_dom"/>
</dbReference>
<dbReference type="PANTHER" id="PTHR31845:SF34">
    <property type="entry name" value="TRANSCRIPTIONAL ACTIVATOR OF PROTEASES PRTT"/>
    <property type="match status" value="1"/>
</dbReference>
<dbReference type="PANTHER" id="PTHR31845">
    <property type="entry name" value="FINGER DOMAIN PROTEIN, PUTATIVE-RELATED"/>
    <property type="match status" value="1"/>
</dbReference>
<keyword evidence="5" id="KW-0238">DNA-binding</keyword>
<feature type="compositionally biased region" description="Low complexity" evidence="8">
    <location>
        <begin position="96"/>
        <end position="118"/>
    </location>
</feature>
<keyword evidence="10" id="KW-0645">Protease</keyword>
<evidence type="ECO:0000313" key="10">
    <source>
        <dbReference type="EMBL" id="WOO80915.1"/>
    </source>
</evidence>
<name>A0AAF0Y699_9TREE</name>
<dbReference type="SUPFAM" id="SSF57701">
    <property type="entry name" value="Zn2/Cys6 DNA-binding domain"/>
    <property type="match status" value="1"/>
</dbReference>
<dbReference type="GeneID" id="87807682"/>
<evidence type="ECO:0000256" key="2">
    <source>
        <dbReference type="ARBA" id="ARBA00022723"/>
    </source>
</evidence>
<dbReference type="GO" id="GO:0006508">
    <property type="term" value="P:proteolysis"/>
    <property type="evidence" value="ECO:0007669"/>
    <property type="project" value="UniProtKB-KW"/>
</dbReference>
<feature type="compositionally biased region" description="Low complexity" evidence="8">
    <location>
        <begin position="1"/>
        <end position="43"/>
    </location>
</feature>
<dbReference type="Pfam" id="PF04082">
    <property type="entry name" value="Fungal_trans"/>
    <property type="match status" value="1"/>
</dbReference>
<dbReference type="GO" id="GO:0006351">
    <property type="term" value="P:DNA-templated transcription"/>
    <property type="evidence" value="ECO:0007669"/>
    <property type="project" value="InterPro"/>
</dbReference>
<dbReference type="EMBL" id="CP086716">
    <property type="protein sequence ID" value="WOO80915.1"/>
    <property type="molecule type" value="Genomic_DNA"/>
</dbReference>
<dbReference type="InterPro" id="IPR036864">
    <property type="entry name" value="Zn2-C6_fun-type_DNA-bd_sf"/>
</dbReference>
<keyword evidence="4" id="KW-0805">Transcription regulation</keyword>
<dbReference type="GO" id="GO:0005634">
    <property type="term" value="C:nucleus"/>
    <property type="evidence" value="ECO:0007669"/>
    <property type="project" value="UniProtKB-SubCell"/>
</dbReference>
<dbReference type="GO" id="GO:0000976">
    <property type="term" value="F:transcription cis-regulatory region binding"/>
    <property type="evidence" value="ECO:0007669"/>
    <property type="project" value="TreeGrafter"/>
</dbReference>
<protein>
    <submittedName>
        <fullName evidence="10">Transcriptional activator of proteases prtT</fullName>
    </submittedName>
</protein>
<evidence type="ECO:0000256" key="7">
    <source>
        <dbReference type="ARBA" id="ARBA00023242"/>
    </source>
</evidence>
<reference evidence="10" key="1">
    <citation type="submission" date="2023-10" db="EMBL/GenBank/DDBJ databases">
        <authorList>
            <person name="Noh H."/>
        </authorList>
    </citation>
    <scope>NUCLEOTIDE SEQUENCE</scope>
    <source>
        <strain evidence="10">DUCC4014</strain>
    </source>
</reference>
<dbReference type="RefSeq" id="XP_062626947.1">
    <property type="nucleotide sequence ID" value="XM_062770963.1"/>
</dbReference>
<evidence type="ECO:0000256" key="3">
    <source>
        <dbReference type="ARBA" id="ARBA00022833"/>
    </source>
</evidence>
<evidence type="ECO:0000313" key="11">
    <source>
        <dbReference type="Proteomes" id="UP000827549"/>
    </source>
</evidence>
<organism evidence="10 11">
    <name type="scientific">Vanrija pseudolonga</name>
    <dbReference type="NCBI Taxonomy" id="143232"/>
    <lineage>
        <taxon>Eukaryota</taxon>
        <taxon>Fungi</taxon>
        <taxon>Dikarya</taxon>
        <taxon>Basidiomycota</taxon>
        <taxon>Agaricomycotina</taxon>
        <taxon>Tremellomycetes</taxon>
        <taxon>Trichosporonales</taxon>
        <taxon>Trichosporonaceae</taxon>
        <taxon>Vanrija</taxon>
    </lineage>
</organism>
<sequence length="931" mass="98432">MPLQPDAAAAAHTQQQQQESSSSSSAANAAAAGPALGPNPSSSDRYSQHGSSFPPASRDTSPGGVKRPRSPFEADDIKPNIARRASGTNGTTTPHANGAGSGSASGTPAAAATAQGPKRAAQACLRCRKQKLRCLGGWPCKRCVKSKNKCDFGGPAGAPGAGAAARGPGGTDSAQRIENLEASVATLLAGMSGAASAAAPPFGQGFDDRGSFGGSGSDRVPPQWSGGGGGGFDGPGSAPAPAPRFPRADVPLASPTTAASGQHVHFGNSPYGHGLPPNTSPGAYASSNSAFGPSPTGHVKSESGESKKKDRRSLPRHGPKGEDRLAAVDGGFEAPFKPLVYQPSVWDNREVSRRPSPHPSTSGVSRAGSSGDEHGALYDLPPALRRGHDDPISTEIVDERLAELLFTFFVQNCHPFMPIIEVADADAFHVIRHQSPTLLSAILAIAARFYVRYEERFPSPNLPSIAPGLPARLASLAQWHLAQTLLRKQQALFDVQAVLLLAAWGLESGGRGPDAWIVTGHASRIARRLGINRELTKAAAAARVARPHTAEWNELNAYAPKWRSWLGWFTFDGFLSLGFGRPQSTQFEIVDEQGFLQLRLMQPPPVPGTLAATSQYGDAYLSSQVELTRIGRDLINWGDSLREPRPDQEDDPRARDQSLKSMLRELNARLDDWCKRWIWSSSHYLPYLGPSARICRLQAEHMRLCLNSFALNAAPEEDKHVADSLYRGLQAAMSTIQTHHESSQTDLALSFATDYLTITLAQAAVFLIRIAKAPTSVQIAAKVDRPVVTHYLKMSIDVLEASDLSETRLSTYLARTLRDISRAAAIPGIAPLDGDEVDSEAQTRPPSAQGNAPTPQDAANGLARAGGVPLAAPGVMPPYGLENYLIDSNVDLGYLLGLPGDPTGIMGPGGMMPAFGSEFGTFPPGGVAMGM</sequence>
<keyword evidence="7" id="KW-0539">Nucleus</keyword>
<evidence type="ECO:0000256" key="1">
    <source>
        <dbReference type="ARBA" id="ARBA00004123"/>
    </source>
</evidence>
<feature type="region of interest" description="Disordered" evidence="8">
    <location>
        <begin position="347"/>
        <end position="386"/>
    </location>
</feature>
<feature type="region of interest" description="Disordered" evidence="8">
    <location>
        <begin position="831"/>
        <end position="864"/>
    </location>
</feature>
<evidence type="ECO:0000256" key="6">
    <source>
        <dbReference type="ARBA" id="ARBA00023163"/>
    </source>
</evidence>
<comment type="subcellular location">
    <subcellularLocation>
        <location evidence="1">Nucleus</location>
    </subcellularLocation>
</comment>
<keyword evidence="11" id="KW-1185">Reference proteome</keyword>
<dbReference type="CDD" id="cd12148">
    <property type="entry name" value="fungal_TF_MHR"/>
    <property type="match status" value="1"/>
</dbReference>
<keyword evidence="3" id="KW-0862">Zinc</keyword>
<dbReference type="PROSITE" id="PS00463">
    <property type="entry name" value="ZN2_CY6_FUNGAL_1"/>
    <property type="match status" value="1"/>
</dbReference>
<feature type="domain" description="Zn(2)-C6 fungal-type" evidence="9">
    <location>
        <begin position="123"/>
        <end position="152"/>
    </location>
</feature>
<dbReference type="Gene3D" id="4.10.240.10">
    <property type="entry name" value="Zn(2)-C6 fungal-type DNA-binding domain"/>
    <property type="match status" value="1"/>
</dbReference>
<feature type="compositionally biased region" description="Basic and acidic residues" evidence="8">
    <location>
        <begin position="299"/>
        <end position="308"/>
    </location>
</feature>
<dbReference type="PROSITE" id="PS50048">
    <property type="entry name" value="ZN2_CY6_FUNGAL_2"/>
    <property type="match status" value="1"/>
</dbReference>
<keyword evidence="6" id="KW-0804">Transcription</keyword>
<dbReference type="GO" id="GO:0008270">
    <property type="term" value="F:zinc ion binding"/>
    <property type="evidence" value="ECO:0007669"/>
    <property type="project" value="InterPro"/>
</dbReference>
<evidence type="ECO:0000256" key="5">
    <source>
        <dbReference type="ARBA" id="ARBA00023125"/>
    </source>
</evidence>
<dbReference type="GO" id="GO:0008233">
    <property type="term" value="F:peptidase activity"/>
    <property type="evidence" value="ECO:0007669"/>
    <property type="project" value="UniProtKB-KW"/>
</dbReference>
<dbReference type="Proteomes" id="UP000827549">
    <property type="component" value="Chromosome 3"/>
</dbReference>
<dbReference type="InterPro" id="IPR051089">
    <property type="entry name" value="prtT"/>
</dbReference>
<dbReference type="SMART" id="SM00066">
    <property type="entry name" value="GAL4"/>
    <property type="match status" value="1"/>
</dbReference>
<feature type="compositionally biased region" description="Gly residues" evidence="8">
    <location>
        <begin position="225"/>
        <end position="234"/>
    </location>
</feature>
<dbReference type="CDD" id="cd00067">
    <property type="entry name" value="GAL4"/>
    <property type="match status" value="1"/>
</dbReference>
<dbReference type="SMART" id="SM00906">
    <property type="entry name" value="Fungal_trans"/>
    <property type="match status" value="1"/>
</dbReference>
<evidence type="ECO:0000256" key="4">
    <source>
        <dbReference type="ARBA" id="ARBA00023015"/>
    </source>
</evidence>
<dbReference type="Pfam" id="PF00172">
    <property type="entry name" value="Zn_clus"/>
    <property type="match status" value="1"/>
</dbReference>
<feature type="compositionally biased region" description="Polar residues" evidence="8">
    <location>
        <begin position="359"/>
        <end position="368"/>
    </location>
</feature>
<proteinExistence type="predicted"/>
<gene>
    <name evidence="10" type="primary">prtT_0</name>
    <name evidence="10" type="ORF">LOC62_03G004444</name>
</gene>
<feature type="region of interest" description="Disordered" evidence="8">
    <location>
        <begin position="196"/>
        <end position="328"/>
    </location>
</feature>
<feature type="region of interest" description="Disordered" evidence="8">
    <location>
        <begin position="1"/>
        <end position="118"/>
    </location>
</feature>
<dbReference type="GO" id="GO:0000981">
    <property type="term" value="F:DNA-binding transcription factor activity, RNA polymerase II-specific"/>
    <property type="evidence" value="ECO:0007669"/>
    <property type="project" value="InterPro"/>
</dbReference>
<dbReference type="AlphaFoldDB" id="A0AAF0Y699"/>
<evidence type="ECO:0000256" key="8">
    <source>
        <dbReference type="SAM" id="MobiDB-lite"/>
    </source>
</evidence>
<dbReference type="InterPro" id="IPR001138">
    <property type="entry name" value="Zn2Cys6_DnaBD"/>
</dbReference>
<evidence type="ECO:0000259" key="9">
    <source>
        <dbReference type="PROSITE" id="PS50048"/>
    </source>
</evidence>
<feature type="compositionally biased region" description="Basic residues" evidence="8">
    <location>
        <begin position="309"/>
        <end position="318"/>
    </location>
</feature>
<feature type="compositionally biased region" description="Polar residues" evidence="8">
    <location>
        <begin position="840"/>
        <end position="854"/>
    </location>
</feature>
<keyword evidence="10" id="KW-0378">Hydrolase</keyword>
<accession>A0AAF0Y699</accession>
<feature type="compositionally biased region" description="Low complexity" evidence="8">
    <location>
        <begin position="196"/>
        <end position="205"/>
    </location>
</feature>